<keyword evidence="3" id="KW-1185">Reference proteome</keyword>
<gene>
    <name evidence="2" type="ORF">RRF57_012855</name>
</gene>
<keyword evidence="1" id="KW-0732">Signal</keyword>
<evidence type="ECO:0008006" key="4">
    <source>
        <dbReference type="Google" id="ProtNLM"/>
    </source>
</evidence>
<evidence type="ECO:0000256" key="1">
    <source>
        <dbReference type="SAM" id="SignalP"/>
    </source>
</evidence>
<dbReference type="Proteomes" id="UP001305414">
    <property type="component" value="Unassembled WGS sequence"/>
</dbReference>
<feature type="chain" id="PRO_5043014128" description="Secreted protein" evidence="1">
    <location>
        <begin position="33"/>
        <end position="81"/>
    </location>
</feature>
<dbReference type="EMBL" id="JAWHQM010000093">
    <property type="protein sequence ID" value="KAK5637143.1"/>
    <property type="molecule type" value="Genomic_DNA"/>
</dbReference>
<name>A0AAN7V033_9PEZI</name>
<sequence length="81" mass="9002">MHALELRLVERGVTGDVLWMLLLLLLSSALLAEHLVEEAELCVCDGCEEREDDEGEWAMGIHLDFLSKCARCGLGVVLSYI</sequence>
<feature type="signal peptide" evidence="1">
    <location>
        <begin position="1"/>
        <end position="32"/>
    </location>
</feature>
<proteinExistence type="predicted"/>
<dbReference type="AlphaFoldDB" id="A0AAN7V033"/>
<accession>A0AAN7V033</accession>
<comment type="caution">
    <text evidence="2">The sequence shown here is derived from an EMBL/GenBank/DDBJ whole genome shotgun (WGS) entry which is preliminary data.</text>
</comment>
<reference evidence="2 3" key="1">
    <citation type="submission" date="2023-10" db="EMBL/GenBank/DDBJ databases">
        <title>Draft genome sequence of Xylaria bambusicola isolate GMP-LS, the root and basal stem rot pathogen of sugarcane in Indonesia.</title>
        <authorList>
            <person name="Selvaraj P."/>
            <person name="Muralishankar V."/>
            <person name="Muruganantham S."/>
            <person name="Sp S."/>
            <person name="Haryani S."/>
            <person name="Lau K.J.X."/>
            <person name="Naqvi N.I."/>
        </authorList>
    </citation>
    <scope>NUCLEOTIDE SEQUENCE [LARGE SCALE GENOMIC DNA]</scope>
    <source>
        <strain evidence="2">GMP-LS</strain>
    </source>
</reference>
<organism evidence="2 3">
    <name type="scientific">Xylaria bambusicola</name>
    <dbReference type="NCBI Taxonomy" id="326684"/>
    <lineage>
        <taxon>Eukaryota</taxon>
        <taxon>Fungi</taxon>
        <taxon>Dikarya</taxon>
        <taxon>Ascomycota</taxon>
        <taxon>Pezizomycotina</taxon>
        <taxon>Sordariomycetes</taxon>
        <taxon>Xylariomycetidae</taxon>
        <taxon>Xylariales</taxon>
        <taxon>Xylariaceae</taxon>
        <taxon>Xylaria</taxon>
    </lineage>
</organism>
<evidence type="ECO:0000313" key="3">
    <source>
        <dbReference type="Proteomes" id="UP001305414"/>
    </source>
</evidence>
<evidence type="ECO:0000313" key="2">
    <source>
        <dbReference type="EMBL" id="KAK5637143.1"/>
    </source>
</evidence>
<protein>
    <recommendedName>
        <fullName evidence="4">Secreted protein</fullName>
    </recommendedName>
</protein>